<dbReference type="AlphaFoldDB" id="A0A4C1W765"/>
<proteinExistence type="predicted"/>
<accession>A0A4C1W765</accession>
<evidence type="ECO:0000313" key="2">
    <source>
        <dbReference type="EMBL" id="GBP45985.1"/>
    </source>
</evidence>
<organism evidence="2 3">
    <name type="scientific">Eumeta variegata</name>
    <name type="common">Bagworm moth</name>
    <name type="synonym">Eumeta japonica</name>
    <dbReference type="NCBI Taxonomy" id="151549"/>
    <lineage>
        <taxon>Eukaryota</taxon>
        <taxon>Metazoa</taxon>
        <taxon>Ecdysozoa</taxon>
        <taxon>Arthropoda</taxon>
        <taxon>Hexapoda</taxon>
        <taxon>Insecta</taxon>
        <taxon>Pterygota</taxon>
        <taxon>Neoptera</taxon>
        <taxon>Endopterygota</taxon>
        <taxon>Lepidoptera</taxon>
        <taxon>Glossata</taxon>
        <taxon>Ditrysia</taxon>
        <taxon>Tineoidea</taxon>
        <taxon>Psychidae</taxon>
        <taxon>Oiketicinae</taxon>
        <taxon>Eumeta</taxon>
    </lineage>
</organism>
<sequence>MPHSPHVPPAERRRGARSAGPEPLGPSAVSVTRVVCSQSSLMAQFAFSFVSASRTSQTLRLHITVGKVFRTALYVL</sequence>
<name>A0A4C1W765_EUMVA</name>
<dbReference type="Proteomes" id="UP000299102">
    <property type="component" value="Unassembled WGS sequence"/>
</dbReference>
<dbReference type="EMBL" id="BGZK01000475">
    <property type="protein sequence ID" value="GBP45985.1"/>
    <property type="molecule type" value="Genomic_DNA"/>
</dbReference>
<protein>
    <submittedName>
        <fullName evidence="2">Uncharacterized protein</fullName>
    </submittedName>
</protein>
<evidence type="ECO:0000313" key="3">
    <source>
        <dbReference type="Proteomes" id="UP000299102"/>
    </source>
</evidence>
<feature type="region of interest" description="Disordered" evidence="1">
    <location>
        <begin position="1"/>
        <end position="27"/>
    </location>
</feature>
<gene>
    <name evidence="2" type="ORF">EVAR_24178_1</name>
</gene>
<reference evidence="2 3" key="1">
    <citation type="journal article" date="2019" name="Commun. Biol.">
        <title>The bagworm genome reveals a unique fibroin gene that provides high tensile strength.</title>
        <authorList>
            <person name="Kono N."/>
            <person name="Nakamura H."/>
            <person name="Ohtoshi R."/>
            <person name="Tomita M."/>
            <person name="Numata K."/>
            <person name="Arakawa K."/>
        </authorList>
    </citation>
    <scope>NUCLEOTIDE SEQUENCE [LARGE SCALE GENOMIC DNA]</scope>
</reference>
<evidence type="ECO:0000256" key="1">
    <source>
        <dbReference type="SAM" id="MobiDB-lite"/>
    </source>
</evidence>
<comment type="caution">
    <text evidence="2">The sequence shown here is derived from an EMBL/GenBank/DDBJ whole genome shotgun (WGS) entry which is preliminary data.</text>
</comment>
<keyword evidence="3" id="KW-1185">Reference proteome</keyword>